<dbReference type="InterPro" id="IPR011042">
    <property type="entry name" value="6-blade_b-propeller_TolB-like"/>
</dbReference>
<dbReference type="InterPro" id="IPR050952">
    <property type="entry name" value="TRIM-NHL_E3_ligases"/>
</dbReference>
<dbReference type="PANTHER" id="PTHR24104:SF25">
    <property type="entry name" value="PROTEIN LIN-41"/>
    <property type="match status" value="1"/>
</dbReference>
<evidence type="ECO:0000313" key="3">
    <source>
        <dbReference type="EMBL" id="CAF4986515.1"/>
    </source>
</evidence>
<evidence type="ECO:0000313" key="1">
    <source>
        <dbReference type="EMBL" id="CAF4602389.1"/>
    </source>
</evidence>
<dbReference type="Proteomes" id="UP000663851">
    <property type="component" value="Unassembled WGS sequence"/>
</dbReference>
<dbReference type="PANTHER" id="PTHR24104">
    <property type="entry name" value="E3 UBIQUITIN-PROTEIN LIGASE NHLRC1-RELATED"/>
    <property type="match status" value="1"/>
</dbReference>
<protein>
    <recommendedName>
        <fullName evidence="5">NHL repeat containing protein</fullName>
    </recommendedName>
</protein>
<dbReference type="EMBL" id="CAJOBO010010965">
    <property type="protein sequence ID" value="CAF4602389.1"/>
    <property type="molecule type" value="Genomic_DNA"/>
</dbReference>
<keyword evidence="4" id="KW-1185">Reference proteome</keyword>
<evidence type="ECO:0000313" key="2">
    <source>
        <dbReference type="EMBL" id="CAF4724792.1"/>
    </source>
</evidence>
<gene>
    <name evidence="1" type="ORF">HFQ381_LOCUS33593</name>
    <name evidence="3" type="ORF">QYT958_LOCUS36673</name>
    <name evidence="2" type="ORF">UJA718_LOCUS37449</name>
</gene>
<name>A0A821JV52_9BILA</name>
<accession>A0A821JV52</accession>
<dbReference type="AlphaFoldDB" id="A0A821JV52"/>
<feature type="non-terminal residue" evidence="2">
    <location>
        <position position="245"/>
    </location>
</feature>
<comment type="caution">
    <text evidence="2">The sequence shown here is derived from an EMBL/GenBank/DDBJ whole genome shotgun (WGS) entry which is preliminary data.</text>
</comment>
<dbReference type="Gene3D" id="2.120.10.30">
    <property type="entry name" value="TolB, C-terminal domain"/>
    <property type="match status" value="2"/>
</dbReference>
<reference evidence="2" key="1">
    <citation type="submission" date="2021-02" db="EMBL/GenBank/DDBJ databases">
        <authorList>
            <person name="Nowell W R."/>
        </authorList>
    </citation>
    <scope>NUCLEOTIDE SEQUENCE</scope>
</reference>
<evidence type="ECO:0008006" key="5">
    <source>
        <dbReference type="Google" id="ProtNLM"/>
    </source>
</evidence>
<dbReference type="EMBL" id="CAJOBR010029504">
    <property type="protein sequence ID" value="CAF4986515.1"/>
    <property type="molecule type" value="Genomic_DNA"/>
</dbReference>
<dbReference type="Proteomes" id="UP000663873">
    <property type="component" value="Unassembled WGS sequence"/>
</dbReference>
<dbReference type="Proteomes" id="UP000663848">
    <property type="component" value="Unassembled WGS sequence"/>
</dbReference>
<dbReference type="SUPFAM" id="SSF63829">
    <property type="entry name" value="Calcium-dependent phosphotriesterase"/>
    <property type="match status" value="1"/>
</dbReference>
<evidence type="ECO:0000313" key="4">
    <source>
        <dbReference type="Proteomes" id="UP000663873"/>
    </source>
</evidence>
<dbReference type="EMBL" id="CAJOBP010037204">
    <property type="protein sequence ID" value="CAF4724792.1"/>
    <property type="molecule type" value="Genomic_DNA"/>
</dbReference>
<organism evidence="2 4">
    <name type="scientific">Rotaria socialis</name>
    <dbReference type="NCBI Taxonomy" id="392032"/>
    <lineage>
        <taxon>Eukaryota</taxon>
        <taxon>Metazoa</taxon>
        <taxon>Spiralia</taxon>
        <taxon>Gnathifera</taxon>
        <taxon>Rotifera</taxon>
        <taxon>Eurotatoria</taxon>
        <taxon>Bdelloidea</taxon>
        <taxon>Philodinida</taxon>
        <taxon>Philodinidae</taxon>
        <taxon>Rotaria</taxon>
    </lineage>
</organism>
<feature type="non-terminal residue" evidence="2">
    <location>
        <position position="1"/>
    </location>
</feature>
<proteinExistence type="predicted"/>
<dbReference type="CDD" id="cd05819">
    <property type="entry name" value="NHL"/>
    <property type="match status" value="1"/>
</dbReference>
<sequence>DGYMYIVDYNNARIQRWYPGASYGTTVASGALNLPIGLAFDRLANLVVADTSYHRIVSYGLVCPASTTTTTAPPIPTTTPLCSTSIWNQTILIIAGSTSNAGSTSTSLYNPYDIDFDGYNNLYVVDYTNHRIQRFDTGSLTGSTVAGVTGSAGSSRSQLYYPTSISVTKNETMFIMDTSNYRVLRWQMGDALGYVVAGGNGNGGAFTQIGASYELFIDTQYNVYVSENSNHRVTKWLSTNPSIGI</sequence>
<dbReference type="GO" id="GO:0008270">
    <property type="term" value="F:zinc ion binding"/>
    <property type="evidence" value="ECO:0007669"/>
    <property type="project" value="UniProtKB-KW"/>
</dbReference>